<dbReference type="InterPro" id="IPR000524">
    <property type="entry name" value="Tscrpt_reg_HTH_GntR"/>
</dbReference>
<reference evidence="5" key="1">
    <citation type="submission" date="2021-01" db="EMBL/GenBank/DDBJ databases">
        <title>Whole genome shotgun sequence of Actinoplanes tereljensis NBRC 105297.</title>
        <authorList>
            <person name="Komaki H."/>
            <person name="Tamura T."/>
        </authorList>
    </citation>
    <scope>NUCLEOTIDE SEQUENCE</scope>
    <source>
        <strain evidence="5">NBRC 105297</strain>
    </source>
</reference>
<dbReference type="Gene3D" id="1.10.10.10">
    <property type="entry name" value="Winged helix-like DNA-binding domain superfamily/Winged helix DNA-binding domain"/>
    <property type="match status" value="1"/>
</dbReference>
<dbReference type="AlphaFoldDB" id="A0A919NJU6"/>
<accession>A0A919NJU6</accession>
<evidence type="ECO:0000313" key="6">
    <source>
        <dbReference type="Proteomes" id="UP000623608"/>
    </source>
</evidence>
<evidence type="ECO:0000259" key="4">
    <source>
        <dbReference type="PROSITE" id="PS50949"/>
    </source>
</evidence>
<name>A0A919NJU6_9ACTN</name>
<dbReference type="PROSITE" id="PS50949">
    <property type="entry name" value="HTH_GNTR"/>
    <property type="match status" value="1"/>
</dbReference>
<dbReference type="SMART" id="SM00345">
    <property type="entry name" value="HTH_GNTR"/>
    <property type="match status" value="1"/>
</dbReference>
<dbReference type="InterPro" id="IPR036390">
    <property type="entry name" value="WH_DNA-bd_sf"/>
</dbReference>
<keyword evidence="6" id="KW-1185">Reference proteome</keyword>
<evidence type="ECO:0000256" key="1">
    <source>
        <dbReference type="ARBA" id="ARBA00023015"/>
    </source>
</evidence>
<proteinExistence type="predicted"/>
<keyword evidence="3" id="KW-0804">Transcription</keyword>
<dbReference type="GO" id="GO:0003700">
    <property type="term" value="F:DNA-binding transcription factor activity"/>
    <property type="evidence" value="ECO:0007669"/>
    <property type="project" value="InterPro"/>
</dbReference>
<dbReference type="InterPro" id="IPR050679">
    <property type="entry name" value="Bact_HTH_transcr_reg"/>
</dbReference>
<comment type="caution">
    <text evidence="5">The sequence shown here is derived from an EMBL/GenBank/DDBJ whole genome shotgun (WGS) entry which is preliminary data.</text>
</comment>
<evidence type="ECO:0000256" key="3">
    <source>
        <dbReference type="ARBA" id="ARBA00023163"/>
    </source>
</evidence>
<dbReference type="GO" id="GO:0003677">
    <property type="term" value="F:DNA binding"/>
    <property type="evidence" value="ECO:0007669"/>
    <property type="project" value="UniProtKB-KW"/>
</dbReference>
<dbReference type="EMBL" id="BOMY01000013">
    <property type="protein sequence ID" value="GIF19498.1"/>
    <property type="molecule type" value="Genomic_DNA"/>
</dbReference>
<evidence type="ECO:0000313" key="5">
    <source>
        <dbReference type="EMBL" id="GIF19498.1"/>
    </source>
</evidence>
<dbReference type="Proteomes" id="UP000623608">
    <property type="component" value="Unassembled WGS sequence"/>
</dbReference>
<dbReference type="CDD" id="cd07377">
    <property type="entry name" value="WHTH_GntR"/>
    <property type="match status" value="1"/>
</dbReference>
<dbReference type="PANTHER" id="PTHR44846">
    <property type="entry name" value="MANNOSYL-D-GLYCERATE TRANSPORT/METABOLISM SYSTEM REPRESSOR MNGR-RELATED"/>
    <property type="match status" value="1"/>
</dbReference>
<gene>
    <name evidence="5" type="ORF">Ate02nite_22280</name>
</gene>
<keyword evidence="2" id="KW-0238">DNA-binding</keyword>
<dbReference type="Pfam" id="PF00392">
    <property type="entry name" value="GntR"/>
    <property type="match status" value="1"/>
</dbReference>
<organism evidence="5 6">
    <name type="scientific">Paractinoplanes tereljensis</name>
    <dbReference type="NCBI Taxonomy" id="571912"/>
    <lineage>
        <taxon>Bacteria</taxon>
        <taxon>Bacillati</taxon>
        <taxon>Actinomycetota</taxon>
        <taxon>Actinomycetes</taxon>
        <taxon>Micromonosporales</taxon>
        <taxon>Micromonosporaceae</taxon>
        <taxon>Paractinoplanes</taxon>
    </lineage>
</organism>
<protein>
    <recommendedName>
        <fullName evidence="4">HTH gntR-type domain-containing protein</fullName>
    </recommendedName>
</protein>
<dbReference type="PANTHER" id="PTHR44846:SF17">
    <property type="entry name" value="GNTR-FAMILY TRANSCRIPTIONAL REGULATOR"/>
    <property type="match status" value="1"/>
</dbReference>
<dbReference type="InterPro" id="IPR036388">
    <property type="entry name" value="WH-like_DNA-bd_sf"/>
</dbReference>
<evidence type="ECO:0000256" key="2">
    <source>
        <dbReference type="ARBA" id="ARBA00023125"/>
    </source>
</evidence>
<dbReference type="GO" id="GO:0045892">
    <property type="term" value="P:negative regulation of DNA-templated transcription"/>
    <property type="evidence" value="ECO:0007669"/>
    <property type="project" value="TreeGrafter"/>
</dbReference>
<sequence length="96" mass="10810">MGDLLGKPTEGITVPPRYRYEEIGDDLEKRIEAGEFPPGSRLPSRRELTAHYEVTAPVIDRAMQILRIKGITETLAGVGVYVRDSPVRCWWPSLIC</sequence>
<keyword evidence="1" id="KW-0805">Transcription regulation</keyword>
<feature type="domain" description="HTH gntR-type" evidence="4">
    <location>
        <begin position="17"/>
        <end position="85"/>
    </location>
</feature>
<dbReference type="SUPFAM" id="SSF46785">
    <property type="entry name" value="Winged helix' DNA-binding domain"/>
    <property type="match status" value="1"/>
</dbReference>